<dbReference type="Proteomes" id="UP000770661">
    <property type="component" value="Unassembled WGS sequence"/>
</dbReference>
<sequence>MVTGATVNGVDPPEVAARRECEGNRDQYWRPRVTGRWAEGQNDTSTSMDGNERRWRRQTWGGKGRKVAGVEVVELDFPHIRGPFACPAWWTAVDVGRMVQPLPSAPPSRQAAGGGLPRSRWIGDFALRPAPTVLTESMGDASATFACLRVCRWGGLEVRAGVGGGGGWGVLITGVTLLEVARRRVRRDGGASCKGPEGVHAGLASTPRGASLAGVAVKDFVTVGVTSSRVPPHLIFKAPVTVLGDLWELYAEWGRPWSECSPAARHHSGSGSCGWRVVAGRELDWCFKIHQVPMLFLSAVI</sequence>
<organism evidence="1 2">
    <name type="scientific">Chionoecetes opilio</name>
    <name type="common">Atlantic snow crab</name>
    <name type="synonym">Cancer opilio</name>
    <dbReference type="NCBI Taxonomy" id="41210"/>
    <lineage>
        <taxon>Eukaryota</taxon>
        <taxon>Metazoa</taxon>
        <taxon>Ecdysozoa</taxon>
        <taxon>Arthropoda</taxon>
        <taxon>Crustacea</taxon>
        <taxon>Multicrustacea</taxon>
        <taxon>Malacostraca</taxon>
        <taxon>Eumalacostraca</taxon>
        <taxon>Eucarida</taxon>
        <taxon>Decapoda</taxon>
        <taxon>Pleocyemata</taxon>
        <taxon>Brachyura</taxon>
        <taxon>Eubrachyura</taxon>
        <taxon>Majoidea</taxon>
        <taxon>Majidae</taxon>
        <taxon>Chionoecetes</taxon>
    </lineage>
</organism>
<dbReference type="EMBL" id="JACEEZ010004760">
    <property type="protein sequence ID" value="KAG0726170.1"/>
    <property type="molecule type" value="Genomic_DNA"/>
</dbReference>
<evidence type="ECO:0000313" key="2">
    <source>
        <dbReference type="Proteomes" id="UP000770661"/>
    </source>
</evidence>
<dbReference type="OrthoDB" id="7936313at2759"/>
<reference evidence="1" key="1">
    <citation type="submission" date="2020-07" db="EMBL/GenBank/DDBJ databases">
        <title>The High-quality genome of the commercially important snow crab, Chionoecetes opilio.</title>
        <authorList>
            <person name="Jeong J.-H."/>
            <person name="Ryu S."/>
        </authorList>
    </citation>
    <scope>NUCLEOTIDE SEQUENCE</scope>
    <source>
        <strain evidence="1">MADBK_172401_WGS</strain>
        <tissue evidence="1">Digestive gland</tissue>
    </source>
</reference>
<protein>
    <submittedName>
        <fullName evidence="1">Uncharacterized protein</fullName>
    </submittedName>
</protein>
<accession>A0A8J4YSS6</accession>
<proteinExistence type="predicted"/>
<name>A0A8J4YSS6_CHIOP</name>
<comment type="caution">
    <text evidence="1">The sequence shown here is derived from an EMBL/GenBank/DDBJ whole genome shotgun (WGS) entry which is preliminary data.</text>
</comment>
<gene>
    <name evidence="1" type="ORF">GWK47_037123</name>
</gene>
<dbReference type="AlphaFoldDB" id="A0A8J4YSS6"/>
<keyword evidence="2" id="KW-1185">Reference proteome</keyword>
<evidence type="ECO:0000313" key="1">
    <source>
        <dbReference type="EMBL" id="KAG0726170.1"/>
    </source>
</evidence>